<keyword evidence="3" id="KW-1185">Reference proteome</keyword>
<evidence type="ECO:0000313" key="3">
    <source>
        <dbReference type="Proteomes" id="UP000053095"/>
    </source>
</evidence>
<name>A0A6V8H422_TALPI</name>
<feature type="compositionally biased region" description="Basic and acidic residues" evidence="1">
    <location>
        <begin position="1"/>
        <end position="18"/>
    </location>
</feature>
<accession>A0A6V8H422</accession>
<sequence>MAPEKDAAQSAKDEERMAQFRAAFAVWTTPKPKTAKKPEESTTPKGKPPTKHEEPVTLKIEALPKPERSVTPANETAPKTPMKDEDKNSGAAIKDESPALSPCISINTQEDEVLPLSAANLIRSTEEEEQRLLARVEKSYSLSGNEVREVIRTKAIKKWLTQADPEGCKEDTESDGFRSGNGKLDGGVKISLEEVVQEQQEQTDAASSNPYMMERTERIAATKERISILRSRNKIKPGIFLFLRHAMHIDAEYLAGIVNSYVRCSAHTLESKPISVHDIIQRIDDSRNQELPFIVAIKQSAERDFDSRVPWGRVLGFVRLTNFLHGQPSVACTAQMEIMVAHDSKGQKVGRCLMDAMLTIVDLGYSPKGGYLVDSNTPNDTMISSASWSCRPLDNIVAMMNHTDEEKSRCRMIELWLRKEHKFSERGYLPRIGTKLGQPVNITLLVRAVSTPAPKDDLPDFYAF</sequence>
<reference evidence="3" key="1">
    <citation type="journal article" date="2015" name="Genome Announc.">
        <title>Draft genome sequence of Talaromyces cellulolyticus strain Y-94, a source of lignocellulosic biomass-degrading enzymes.</title>
        <authorList>
            <person name="Fujii T."/>
            <person name="Koike H."/>
            <person name="Sawayama S."/>
            <person name="Yano S."/>
            <person name="Inoue H."/>
        </authorList>
    </citation>
    <scope>NUCLEOTIDE SEQUENCE [LARGE SCALE GENOMIC DNA]</scope>
    <source>
        <strain evidence="3">Y-94</strain>
    </source>
</reference>
<dbReference type="SUPFAM" id="SSF55729">
    <property type="entry name" value="Acyl-CoA N-acyltransferases (Nat)"/>
    <property type="match status" value="1"/>
</dbReference>
<dbReference type="Gene3D" id="3.40.630.30">
    <property type="match status" value="1"/>
</dbReference>
<protein>
    <submittedName>
        <fullName evidence="2">C6 transcription factor</fullName>
    </submittedName>
</protein>
<feature type="region of interest" description="Disordered" evidence="1">
    <location>
        <begin position="1"/>
        <end position="99"/>
    </location>
</feature>
<dbReference type="EMBL" id="DF933813">
    <property type="protein sequence ID" value="GAM35426.1"/>
    <property type="molecule type" value="Genomic_DNA"/>
</dbReference>
<organism evidence="2 3">
    <name type="scientific">Talaromyces pinophilus</name>
    <name type="common">Penicillium pinophilum</name>
    <dbReference type="NCBI Taxonomy" id="128442"/>
    <lineage>
        <taxon>Eukaryota</taxon>
        <taxon>Fungi</taxon>
        <taxon>Dikarya</taxon>
        <taxon>Ascomycota</taxon>
        <taxon>Pezizomycotina</taxon>
        <taxon>Eurotiomycetes</taxon>
        <taxon>Eurotiomycetidae</taxon>
        <taxon>Eurotiales</taxon>
        <taxon>Trichocomaceae</taxon>
        <taxon>Talaromyces</taxon>
        <taxon>Talaromyces sect. Talaromyces</taxon>
    </lineage>
</organism>
<comment type="caution">
    <text evidence="2">The sequence shown here is derived from an EMBL/GenBank/DDBJ whole genome shotgun (WGS) entry which is preliminary data.</text>
</comment>
<gene>
    <name evidence="2" type="ORF">TCE0_017r03748</name>
</gene>
<dbReference type="AlphaFoldDB" id="A0A6V8H422"/>
<evidence type="ECO:0000313" key="2">
    <source>
        <dbReference type="EMBL" id="GAM35426.1"/>
    </source>
</evidence>
<feature type="compositionally biased region" description="Basic and acidic residues" evidence="1">
    <location>
        <begin position="81"/>
        <end position="97"/>
    </location>
</feature>
<dbReference type="InterPro" id="IPR016181">
    <property type="entry name" value="Acyl_CoA_acyltransferase"/>
</dbReference>
<feature type="compositionally biased region" description="Basic and acidic residues" evidence="1">
    <location>
        <begin position="50"/>
        <end position="68"/>
    </location>
</feature>
<proteinExistence type="predicted"/>
<evidence type="ECO:0000256" key="1">
    <source>
        <dbReference type="SAM" id="MobiDB-lite"/>
    </source>
</evidence>
<dbReference type="Proteomes" id="UP000053095">
    <property type="component" value="Unassembled WGS sequence"/>
</dbReference>